<proteinExistence type="predicted"/>
<dbReference type="Proteomes" id="UP000356253">
    <property type="component" value="Unassembled WGS sequence"/>
</dbReference>
<evidence type="ECO:0000313" key="1">
    <source>
        <dbReference type="EMBL" id="VVU99874.1"/>
    </source>
</evidence>
<dbReference type="EMBL" id="CABVMM010000004">
    <property type="protein sequence ID" value="VVU99874.1"/>
    <property type="molecule type" value="Genomic_DNA"/>
</dbReference>
<sequence length="119" mass="13771">MRNIYFICLCFIFSAGTVLAQQKQNKEEVFTEVKQKEKLPTYLENIYLVGDDVAMAKNYSSPLKKYKKGSKAYVSSERANYIFKESPLLKSIQPNYNYLGGNLNFENNRIPSPEDIQPR</sequence>
<evidence type="ECO:0000313" key="2">
    <source>
        <dbReference type="Proteomes" id="UP000356253"/>
    </source>
</evidence>
<comment type="caution">
    <text evidence="1">The sequence shown here is derived from an EMBL/GenBank/DDBJ whole genome shotgun (WGS) entry which is preliminary data.</text>
</comment>
<reference evidence="1" key="1">
    <citation type="submission" date="2019-09" db="EMBL/GenBank/DDBJ databases">
        <authorList>
            <person name="Rodrigo-Torres L."/>
            <person name="Arahal R. D."/>
            <person name="Lucena T."/>
        </authorList>
    </citation>
    <scope>NUCLEOTIDE SEQUENCE</scope>
    <source>
        <strain evidence="1">ISS653</strain>
    </source>
</reference>
<gene>
    <name evidence="1" type="ORF">FVB9532_01135</name>
</gene>
<organism evidence="1 2">
    <name type="scientific">Mesonia oceanica</name>
    <dbReference type="NCBI Taxonomy" id="2687242"/>
    <lineage>
        <taxon>Bacteria</taxon>
        <taxon>Pseudomonadati</taxon>
        <taxon>Bacteroidota</taxon>
        <taxon>Flavobacteriia</taxon>
        <taxon>Flavobacteriales</taxon>
        <taxon>Flavobacteriaceae</taxon>
        <taxon>Mesonia</taxon>
    </lineage>
</organism>
<name>A0AC61Y6R3_9FLAO</name>
<keyword evidence="2" id="KW-1185">Reference proteome</keyword>
<protein>
    <submittedName>
        <fullName evidence="1">Uncharacterized protein</fullName>
    </submittedName>
</protein>
<accession>A0AC61Y6R3</accession>